<gene>
    <name evidence="11" type="ORF">HNQ86_000097</name>
    <name evidence="10" type="ORF">LF63_0110650</name>
</gene>
<evidence type="ECO:0000313" key="13">
    <source>
        <dbReference type="Proteomes" id="UP000560000"/>
    </source>
</evidence>
<name>A0A099CU64_9GAMM</name>
<dbReference type="Proteomes" id="UP000029708">
    <property type="component" value="Unassembled WGS sequence"/>
</dbReference>
<feature type="chain" id="PRO_5033216783" description="Phosphate-binding protein PstS" evidence="8">
    <location>
        <begin position="25"/>
        <end position="339"/>
    </location>
</feature>
<keyword evidence="12" id="KW-1185">Reference proteome</keyword>
<feature type="signal peptide" evidence="8">
    <location>
        <begin position="1"/>
        <end position="24"/>
    </location>
</feature>
<dbReference type="GO" id="GO:0042301">
    <property type="term" value="F:phosphate ion binding"/>
    <property type="evidence" value="ECO:0007669"/>
    <property type="project" value="InterPro"/>
</dbReference>
<accession>A0A099CU64</accession>
<sequence length="339" mass="36204">MFNSIKTRIAIVAAASLFSMAAGATDVTGAGSSFVYPVLSKWSATYAEKTGNHINYQSIGSGGGIAQIKAGTVDFGASDKPLDESDLNAHGLGQFPIVVGGIVPALNVPGVKTGQMVLDGPTLADIFLGKIKNWNDPAIAKLNPGVKLPSMRINVVHRSDGSGTSFNFTNFLSKVSPTWKSEVGEGTAVKWPTGIGGKGNEGVSAYVGQLKGSIGYVEYAYALKNHINYALMKNAAGKTVKPDSETFSAAAATADWAHAKDFHLIMTNAPGANAWPITATTWAIMYKKPKNAANTKVVFDFFKWSYEHGQKQAESLDYVPLPDSLVKRIENYWNTQFSK</sequence>
<evidence type="ECO:0000256" key="6">
    <source>
        <dbReference type="ARBA" id="ARBA00022592"/>
    </source>
</evidence>
<dbReference type="SUPFAM" id="SSF53850">
    <property type="entry name" value="Periplasmic binding protein-like II"/>
    <property type="match status" value="1"/>
</dbReference>
<evidence type="ECO:0000256" key="3">
    <source>
        <dbReference type="ARBA" id="ARBA00011529"/>
    </source>
</evidence>
<dbReference type="AlphaFoldDB" id="A0A099CU64"/>
<comment type="caution">
    <text evidence="10">The sequence shown here is derived from an EMBL/GenBank/DDBJ whole genome shotgun (WGS) entry which is preliminary data.</text>
</comment>
<dbReference type="Pfam" id="PF12849">
    <property type="entry name" value="PBP_like_2"/>
    <property type="match status" value="1"/>
</dbReference>
<dbReference type="PIRSF" id="PIRSF002756">
    <property type="entry name" value="PstS"/>
    <property type="match status" value="1"/>
</dbReference>
<feature type="domain" description="PBP" evidence="9">
    <location>
        <begin position="23"/>
        <end position="303"/>
    </location>
</feature>
<comment type="function">
    <text evidence="1 7">Part of the ABC transporter complex PstSACB involved in phosphate import.</text>
</comment>
<dbReference type="HOGENOM" id="CLU_034528_1_0_6"/>
<dbReference type="CDD" id="cd13565">
    <property type="entry name" value="PBP2_PstS"/>
    <property type="match status" value="1"/>
</dbReference>
<evidence type="ECO:0000256" key="5">
    <source>
        <dbReference type="ARBA" id="ARBA00022448"/>
    </source>
</evidence>
<comment type="subunit">
    <text evidence="3 7">The complex is composed of two ATP-binding proteins (PstB), two transmembrane proteins (PstC and PstA) and a solute-binding protein (PstS).</text>
</comment>
<evidence type="ECO:0000256" key="2">
    <source>
        <dbReference type="ARBA" id="ARBA00008725"/>
    </source>
</evidence>
<evidence type="ECO:0000313" key="10">
    <source>
        <dbReference type="EMBL" id="KGI77334.1"/>
    </source>
</evidence>
<dbReference type="InterPro" id="IPR050962">
    <property type="entry name" value="Phosphate-bind_PstS"/>
</dbReference>
<dbReference type="InterPro" id="IPR024370">
    <property type="entry name" value="PBP_domain"/>
</dbReference>
<dbReference type="Gene3D" id="3.40.190.10">
    <property type="entry name" value="Periplasmic binding protein-like II"/>
    <property type="match status" value="2"/>
</dbReference>
<protein>
    <recommendedName>
        <fullName evidence="4 7">Phosphate-binding protein PstS</fullName>
    </recommendedName>
</protein>
<organism evidence="10 12">
    <name type="scientific">Oleiagrimonas soli</name>
    <dbReference type="NCBI Taxonomy" id="1543381"/>
    <lineage>
        <taxon>Bacteria</taxon>
        <taxon>Pseudomonadati</taxon>
        <taxon>Pseudomonadota</taxon>
        <taxon>Gammaproteobacteria</taxon>
        <taxon>Lysobacterales</taxon>
        <taxon>Rhodanobacteraceae</taxon>
        <taxon>Oleiagrimonas</taxon>
    </lineage>
</organism>
<dbReference type="GO" id="GO:0035435">
    <property type="term" value="P:phosphate ion transmembrane transport"/>
    <property type="evidence" value="ECO:0007669"/>
    <property type="project" value="InterPro"/>
</dbReference>
<evidence type="ECO:0000259" key="9">
    <source>
        <dbReference type="Pfam" id="PF12849"/>
    </source>
</evidence>
<evidence type="ECO:0000256" key="4">
    <source>
        <dbReference type="ARBA" id="ARBA00021889"/>
    </source>
</evidence>
<dbReference type="NCBIfam" id="TIGR00975">
    <property type="entry name" value="3a0107s03"/>
    <property type="match status" value="1"/>
</dbReference>
<dbReference type="PANTHER" id="PTHR42996">
    <property type="entry name" value="PHOSPHATE-BINDING PROTEIN PSTS"/>
    <property type="match status" value="1"/>
</dbReference>
<dbReference type="EMBL" id="JACHET010000001">
    <property type="protein sequence ID" value="MBB6182752.1"/>
    <property type="molecule type" value="Genomic_DNA"/>
</dbReference>
<dbReference type="EMBL" id="JROI01000012">
    <property type="protein sequence ID" value="KGI77334.1"/>
    <property type="molecule type" value="Genomic_DNA"/>
</dbReference>
<evidence type="ECO:0000313" key="12">
    <source>
        <dbReference type="Proteomes" id="UP000029708"/>
    </source>
</evidence>
<dbReference type="RefSeq" id="WP_043101656.1">
    <property type="nucleotide sequence ID" value="NZ_JACHET010000001.1"/>
</dbReference>
<comment type="similarity">
    <text evidence="2 7">Belongs to the PstS family.</text>
</comment>
<dbReference type="Proteomes" id="UP000560000">
    <property type="component" value="Unassembled WGS sequence"/>
</dbReference>
<keyword evidence="8" id="KW-0732">Signal</keyword>
<proteinExistence type="inferred from homology"/>
<dbReference type="NCBIfam" id="NF008171">
    <property type="entry name" value="PRK10918.1"/>
    <property type="match status" value="1"/>
</dbReference>
<keyword evidence="5 7" id="KW-0813">Transport</keyword>
<evidence type="ECO:0000256" key="1">
    <source>
        <dbReference type="ARBA" id="ARBA00002841"/>
    </source>
</evidence>
<keyword evidence="6 7" id="KW-0592">Phosphate transport</keyword>
<reference evidence="10 12" key="1">
    <citation type="submission" date="2014-09" db="EMBL/GenBank/DDBJ databases">
        <title>Xanthomonadaceae 3.5X direct submission.</title>
        <authorList>
            <person name="Fang T."/>
            <person name="Wang H."/>
        </authorList>
    </citation>
    <scope>NUCLEOTIDE SEQUENCE [LARGE SCALE GENOMIC DNA]</scope>
    <source>
        <strain evidence="10 12">3.5X</strain>
    </source>
</reference>
<evidence type="ECO:0000256" key="8">
    <source>
        <dbReference type="SAM" id="SignalP"/>
    </source>
</evidence>
<dbReference type="PANTHER" id="PTHR42996:SF1">
    <property type="entry name" value="PHOSPHATE-BINDING PROTEIN PSTS"/>
    <property type="match status" value="1"/>
</dbReference>
<evidence type="ECO:0000256" key="7">
    <source>
        <dbReference type="PIRNR" id="PIRNR002756"/>
    </source>
</evidence>
<evidence type="ECO:0000313" key="11">
    <source>
        <dbReference type="EMBL" id="MBB6182752.1"/>
    </source>
</evidence>
<dbReference type="GO" id="GO:0043190">
    <property type="term" value="C:ATP-binding cassette (ABC) transporter complex"/>
    <property type="evidence" value="ECO:0007669"/>
    <property type="project" value="InterPro"/>
</dbReference>
<dbReference type="STRING" id="1543381.LF63_0110650"/>
<reference evidence="11 13" key="2">
    <citation type="submission" date="2020-08" db="EMBL/GenBank/DDBJ databases">
        <title>Genomic Encyclopedia of Type Strains, Phase IV (KMG-IV): sequencing the most valuable type-strain genomes for metagenomic binning, comparative biology and taxonomic classification.</title>
        <authorList>
            <person name="Goeker M."/>
        </authorList>
    </citation>
    <scope>NUCLEOTIDE SEQUENCE [LARGE SCALE GENOMIC DNA]</scope>
    <source>
        <strain evidence="11 13">DSM 107085</strain>
    </source>
</reference>
<dbReference type="InterPro" id="IPR005673">
    <property type="entry name" value="ABC_phos-bd_PstS"/>
</dbReference>